<organism evidence="2 3">
    <name type="scientific">Candidatus Agrococcus pullicola</name>
    <dbReference type="NCBI Taxonomy" id="2838429"/>
    <lineage>
        <taxon>Bacteria</taxon>
        <taxon>Bacillati</taxon>
        <taxon>Actinomycetota</taxon>
        <taxon>Actinomycetes</taxon>
        <taxon>Micrococcales</taxon>
        <taxon>Microbacteriaceae</taxon>
        <taxon>Agrococcus</taxon>
    </lineage>
</organism>
<proteinExistence type="predicted"/>
<keyword evidence="1" id="KW-0472">Membrane</keyword>
<evidence type="ECO:0000313" key="2">
    <source>
        <dbReference type="EMBL" id="HIY67621.1"/>
    </source>
</evidence>
<feature type="transmembrane region" description="Helical" evidence="1">
    <location>
        <begin position="172"/>
        <end position="197"/>
    </location>
</feature>
<dbReference type="EMBL" id="DXDC01000463">
    <property type="protein sequence ID" value="HIY67621.1"/>
    <property type="molecule type" value="Genomic_DNA"/>
</dbReference>
<keyword evidence="1" id="KW-1133">Transmembrane helix</keyword>
<reference evidence="2" key="2">
    <citation type="submission" date="2021-04" db="EMBL/GenBank/DDBJ databases">
        <authorList>
            <person name="Gilroy R."/>
        </authorList>
    </citation>
    <scope>NUCLEOTIDE SEQUENCE</scope>
    <source>
        <strain evidence="2">ChiGjej1B1-98</strain>
    </source>
</reference>
<dbReference type="Proteomes" id="UP000824005">
    <property type="component" value="Unassembled WGS sequence"/>
</dbReference>
<feature type="transmembrane region" description="Helical" evidence="1">
    <location>
        <begin position="134"/>
        <end position="151"/>
    </location>
</feature>
<feature type="transmembrane region" description="Helical" evidence="1">
    <location>
        <begin position="264"/>
        <end position="283"/>
    </location>
</feature>
<feature type="transmembrane region" description="Helical" evidence="1">
    <location>
        <begin position="109"/>
        <end position="128"/>
    </location>
</feature>
<feature type="transmembrane region" description="Helical" evidence="1">
    <location>
        <begin position="209"/>
        <end position="230"/>
    </location>
</feature>
<protein>
    <submittedName>
        <fullName evidence="2">Uncharacterized protein</fullName>
    </submittedName>
</protein>
<sequence length="299" mass="30427">MRALWSAGWASAVTAYFTVGATEPPMMVGIMLAAVFLGCVLGRLLRRRDALIGGWSSAMALAVIAVLVWIGAFDSLAFMSTIAAVIATAGFVLGAPARSPEAPTRAGRILTPILRGVALAVVMMSAGVAASVHVVWALTLSALLTLGWAISSLRIPAVRTNGKRAGVDPVELLQGVTIAAALGGWAALLIVILPTVGPSAPWPAVNHEAITIGLMGALGMIGAGLGFGLVRPLVESGAHPRSVWLLGPLAAGMLLLMVTRPGSFAAAGFVAVLIVSALTAAAFRMTVARTPTLAADDTI</sequence>
<gene>
    <name evidence="2" type="ORF">H9830_15255</name>
</gene>
<evidence type="ECO:0000313" key="3">
    <source>
        <dbReference type="Proteomes" id="UP000824005"/>
    </source>
</evidence>
<feature type="non-terminal residue" evidence="2">
    <location>
        <position position="299"/>
    </location>
</feature>
<evidence type="ECO:0000256" key="1">
    <source>
        <dbReference type="SAM" id="Phobius"/>
    </source>
</evidence>
<comment type="caution">
    <text evidence="2">The sequence shown here is derived from an EMBL/GenBank/DDBJ whole genome shotgun (WGS) entry which is preliminary data.</text>
</comment>
<keyword evidence="1" id="KW-0812">Transmembrane</keyword>
<feature type="transmembrane region" description="Helical" evidence="1">
    <location>
        <begin position="52"/>
        <end position="70"/>
    </location>
</feature>
<accession>A0A9D2C9U4</accession>
<dbReference type="AlphaFoldDB" id="A0A9D2C9U4"/>
<feature type="transmembrane region" description="Helical" evidence="1">
    <location>
        <begin position="76"/>
        <end position="97"/>
    </location>
</feature>
<reference evidence="2" key="1">
    <citation type="journal article" date="2021" name="PeerJ">
        <title>Extensive microbial diversity within the chicken gut microbiome revealed by metagenomics and culture.</title>
        <authorList>
            <person name="Gilroy R."/>
            <person name="Ravi A."/>
            <person name="Getino M."/>
            <person name="Pursley I."/>
            <person name="Horton D.L."/>
            <person name="Alikhan N.F."/>
            <person name="Baker D."/>
            <person name="Gharbi K."/>
            <person name="Hall N."/>
            <person name="Watson M."/>
            <person name="Adriaenssens E.M."/>
            <person name="Foster-Nyarko E."/>
            <person name="Jarju S."/>
            <person name="Secka A."/>
            <person name="Antonio M."/>
            <person name="Oren A."/>
            <person name="Chaudhuri R.R."/>
            <person name="La Ragione R."/>
            <person name="Hildebrand F."/>
            <person name="Pallen M.J."/>
        </authorList>
    </citation>
    <scope>NUCLEOTIDE SEQUENCE</scope>
    <source>
        <strain evidence="2">ChiGjej1B1-98</strain>
    </source>
</reference>
<feature type="transmembrane region" description="Helical" evidence="1">
    <location>
        <begin position="242"/>
        <end position="258"/>
    </location>
</feature>
<name>A0A9D2C9U4_9MICO</name>
<feature type="transmembrane region" description="Helical" evidence="1">
    <location>
        <begin position="25"/>
        <end position="45"/>
    </location>
</feature>